<name>A0A7X3IE92_9BACL</name>
<proteinExistence type="predicted"/>
<sequence length="246" mass="29365">MDLDLNKLRKSRGNRLTAIMQVRDEEGGMLEQVLGDLSSFVDDIVIVDDASVDGTAKICRKFPKVAHLLTLPNSQFNKEWLLRKQLWELACSTDPDWILSVDADEIYEDRAKEHMRELLDQDQFDWVGFRLFDFWGGRTHYREDEHWHIHRRHTRTLVRYIPGYYYFYPKMDHHVPRLPLSYAALPGFLAELRVKHYGWAVGRDKLKQKYERYMQRDPDGIWGDIQQYRSILDEHPTLVEWKEEGL</sequence>
<feature type="domain" description="Glycosyltransferase 2-like" evidence="1">
    <location>
        <begin position="30"/>
        <end position="158"/>
    </location>
</feature>
<dbReference type="SUPFAM" id="SSF53448">
    <property type="entry name" value="Nucleotide-diphospho-sugar transferases"/>
    <property type="match status" value="1"/>
</dbReference>
<keyword evidence="3" id="KW-1185">Reference proteome</keyword>
<keyword evidence="2" id="KW-0808">Transferase</keyword>
<evidence type="ECO:0000313" key="3">
    <source>
        <dbReference type="Proteomes" id="UP000460318"/>
    </source>
</evidence>
<dbReference type="Gene3D" id="3.90.550.10">
    <property type="entry name" value="Spore Coat Polysaccharide Biosynthesis Protein SpsA, Chain A"/>
    <property type="match status" value="1"/>
</dbReference>
<comment type="caution">
    <text evidence="2">The sequence shown here is derived from an EMBL/GenBank/DDBJ whole genome shotgun (WGS) entry which is preliminary data.</text>
</comment>
<dbReference type="Proteomes" id="UP000460318">
    <property type="component" value="Unassembled WGS sequence"/>
</dbReference>
<dbReference type="GO" id="GO:0016740">
    <property type="term" value="F:transferase activity"/>
    <property type="evidence" value="ECO:0007669"/>
    <property type="project" value="UniProtKB-KW"/>
</dbReference>
<gene>
    <name evidence="2" type="ORF">GRF59_01530</name>
</gene>
<dbReference type="EMBL" id="WUBI01000001">
    <property type="protein sequence ID" value="MWV42299.1"/>
    <property type="molecule type" value="Genomic_DNA"/>
</dbReference>
<protein>
    <submittedName>
        <fullName evidence="2">Glycosyltransferase</fullName>
    </submittedName>
</protein>
<organism evidence="2 3">
    <name type="scientific">Paenibacillus dendrobii</name>
    <dbReference type="NCBI Taxonomy" id="2691084"/>
    <lineage>
        <taxon>Bacteria</taxon>
        <taxon>Bacillati</taxon>
        <taxon>Bacillota</taxon>
        <taxon>Bacilli</taxon>
        <taxon>Bacillales</taxon>
        <taxon>Paenibacillaceae</taxon>
        <taxon>Paenibacillus</taxon>
    </lineage>
</organism>
<dbReference type="AlphaFoldDB" id="A0A7X3IE92"/>
<accession>A0A7X3IE92</accession>
<dbReference type="RefSeq" id="WP_160495913.1">
    <property type="nucleotide sequence ID" value="NZ_WUBI01000001.1"/>
</dbReference>
<dbReference type="PANTHER" id="PTHR43630">
    <property type="entry name" value="POLY-BETA-1,6-N-ACETYL-D-GLUCOSAMINE SYNTHASE"/>
    <property type="match status" value="1"/>
</dbReference>
<dbReference type="InterPro" id="IPR001173">
    <property type="entry name" value="Glyco_trans_2-like"/>
</dbReference>
<dbReference type="InterPro" id="IPR029044">
    <property type="entry name" value="Nucleotide-diphossugar_trans"/>
</dbReference>
<dbReference type="PANTHER" id="PTHR43630:SF2">
    <property type="entry name" value="GLYCOSYLTRANSFERASE"/>
    <property type="match status" value="1"/>
</dbReference>
<evidence type="ECO:0000313" key="2">
    <source>
        <dbReference type="EMBL" id="MWV42299.1"/>
    </source>
</evidence>
<reference evidence="2 3" key="1">
    <citation type="submission" date="2019-12" db="EMBL/GenBank/DDBJ databases">
        <title>Paenibacillus sp. nov., an endophytic bacterium isolated from the stem of Dendrobium.</title>
        <authorList>
            <person name="Zhao R."/>
        </authorList>
    </citation>
    <scope>NUCLEOTIDE SEQUENCE [LARGE SCALE GENOMIC DNA]</scope>
    <source>
        <strain evidence="2 3">HJL G12</strain>
    </source>
</reference>
<evidence type="ECO:0000259" key="1">
    <source>
        <dbReference type="Pfam" id="PF00535"/>
    </source>
</evidence>
<dbReference type="Pfam" id="PF00535">
    <property type="entry name" value="Glycos_transf_2"/>
    <property type="match status" value="1"/>
</dbReference>